<dbReference type="OrthoDB" id="1120077at2"/>
<feature type="transmembrane region" description="Helical" evidence="1">
    <location>
        <begin position="118"/>
        <end position="138"/>
    </location>
</feature>
<evidence type="ECO:0000259" key="2">
    <source>
        <dbReference type="Pfam" id="PF09925"/>
    </source>
</evidence>
<dbReference type="EMBL" id="FUWR01000013">
    <property type="protein sequence ID" value="SKA01881.1"/>
    <property type="molecule type" value="Genomic_DNA"/>
</dbReference>
<feature type="transmembrane region" description="Helical" evidence="1">
    <location>
        <begin position="231"/>
        <end position="247"/>
    </location>
</feature>
<feature type="transmembrane region" description="Helical" evidence="1">
    <location>
        <begin position="259"/>
        <end position="278"/>
    </location>
</feature>
<proteinExistence type="predicted"/>
<accession>A0A1T4QEE8</accession>
<organism evidence="3 4">
    <name type="scientific">Trichlorobacter thiogenes</name>
    <dbReference type="NCBI Taxonomy" id="115783"/>
    <lineage>
        <taxon>Bacteria</taxon>
        <taxon>Pseudomonadati</taxon>
        <taxon>Thermodesulfobacteriota</taxon>
        <taxon>Desulfuromonadia</taxon>
        <taxon>Geobacterales</taxon>
        <taxon>Geobacteraceae</taxon>
        <taxon>Trichlorobacter</taxon>
    </lineage>
</organism>
<keyword evidence="1" id="KW-0472">Membrane</keyword>
<sequence length="371" mass="40938">MEALPDRQQQTGGYAAVDAAIGRDDAQRRTDRIASFRQELSALEAAGALTLSDEQKGSVAAYHTELLAGLQLQFDVDTSGAARQMSLGMRIVSFLGALALSAAVFFFFYRFWGNLGTGLQVGILSGAPLLILAGVEFAARRERTLYFASLISLVVFAAFVLNLSMFGQIFTITPSQNAFLVWGALALILAYTYHLKLVLVAGLTSLMGYLAATVGTWSGIYWLSFGERPENIMIAGLILFAAAWLPGSLHRYFAGVYRLYGLLVVLLSLLILSHWGAGSYLTFLPKQIEHGYQVASFFVAAGVIWFGIRGGFSHMVNLGSTFFVLNLYTKFFDWWWRWMPKYLFFLVLGGIAIGLLLLLKRMRGLVREVTP</sequence>
<name>A0A1T4QEE8_9BACT</name>
<feature type="transmembrane region" description="Helical" evidence="1">
    <location>
        <begin position="206"/>
        <end position="225"/>
    </location>
</feature>
<keyword evidence="1" id="KW-1133">Transmembrane helix</keyword>
<feature type="domain" description="DUF2157" evidence="2">
    <location>
        <begin position="80"/>
        <end position="197"/>
    </location>
</feature>
<feature type="transmembrane region" description="Helical" evidence="1">
    <location>
        <begin position="315"/>
        <end position="336"/>
    </location>
</feature>
<feature type="transmembrane region" description="Helical" evidence="1">
    <location>
        <begin position="179"/>
        <end position="199"/>
    </location>
</feature>
<evidence type="ECO:0000313" key="3">
    <source>
        <dbReference type="EMBL" id="SKA01881.1"/>
    </source>
</evidence>
<dbReference type="Pfam" id="PF09925">
    <property type="entry name" value="DUF2157"/>
    <property type="match status" value="1"/>
</dbReference>
<evidence type="ECO:0000313" key="4">
    <source>
        <dbReference type="Proteomes" id="UP000190102"/>
    </source>
</evidence>
<evidence type="ECO:0000256" key="1">
    <source>
        <dbReference type="SAM" id="Phobius"/>
    </source>
</evidence>
<dbReference type="InterPro" id="IPR018677">
    <property type="entry name" value="DUF2157"/>
</dbReference>
<keyword evidence="4" id="KW-1185">Reference proteome</keyword>
<protein>
    <submittedName>
        <fullName evidence="3">Uncharacterized membrane protein</fullName>
    </submittedName>
</protein>
<dbReference type="STRING" id="115783.SAMN02745119_02351"/>
<feature type="transmembrane region" description="Helical" evidence="1">
    <location>
        <begin position="145"/>
        <end position="167"/>
    </location>
</feature>
<gene>
    <name evidence="3" type="ORF">SAMN02745119_02351</name>
</gene>
<keyword evidence="1" id="KW-0812">Transmembrane</keyword>
<feature type="transmembrane region" description="Helical" evidence="1">
    <location>
        <begin position="342"/>
        <end position="359"/>
    </location>
</feature>
<reference evidence="4" key="1">
    <citation type="submission" date="2017-02" db="EMBL/GenBank/DDBJ databases">
        <authorList>
            <person name="Varghese N."/>
            <person name="Submissions S."/>
        </authorList>
    </citation>
    <scope>NUCLEOTIDE SEQUENCE [LARGE SCALE GENOMIC DNA]</scope>
    <source>
        <strain evidence="4">ATCC BAA-34</strain>
    </source>
</reference>
<feature type="transmembrane region" description="Helical" evidence="1">
    <location>
        <begin position="91"/>
        <end position="112"/>
    </location>
</feature>
<dbReference type="AlphaFoldDB" id="A0A1T4QEE8"/>
<dbReference type="Proteomes" id="UP000190102">
    <property type="component" value="Unassembled WGS sequence"/>
</dbReference>
<feature type="transmembrane region" description="Helical" evidence="1">
    <location>
        <begin position="290"/>
        <end position="308"/>
    </location>
</feature>